<sequence length="349" mass="39793">MLPASDNHMERRRPKVEAKKLGPLLPEEVINHTWCIEEEISAGAFGAVYKAFDLVKGNYVAIKASKTLENSKRSHIRWEAKVYEQFKGSSHCPKMIAYDVNTTPHFLVLELLGPSLSYLVKRLKSKALPKGIVAAIIKQCLGAIKDLHNACFIHRDVKPSNFAVGSGSNRSKIYIIDFGLCRKYCHEKECPFSERFDVGFRGTVRYASTRAHFKKDLCRADDLTSLFYMAYELLAGQLPWKHKSDTNVILSMKLKLPPTTMAEALDVNFKLFAEHLNYTSEPNYEMIEALLVNVMQEDNVDENTLFGWEHLLKKEERKISKHKQNCKEIEEQCARKAACAGEEEMGDEK</sequence>
<protein>
    <recommendedName>
        <fullName evidence="1">Protein kinase domain-containing protein</fullName>
    </recommendedName>
</protein>
<gene>
    <name evidence="2" type="ORF">M514_12107</name>
</gene>
<dbReference type="PANTHER" id="PTHR11909">
    <property type="entry name" value="CASEIN KINASE-RELATED"/>
    <property type="match status" value="1"/>
</dbReference>
<dbReference type="SUPFAM" id="SSF56112">
    <property type="entry name" value="Protein kinase-like (PK-like)"/>
    <property type="match status" value="1"/>
</dbReference>
<proteinExistence type="predicted"/>
<dbReference type="InterPro" id="IPR011009">
    <property type="entry name" value="Kinase-like_dom_sf"/>
</dbReference>
<organism evidence="2">
    <name type="scientific">Trichuris suis</name>
    <name type="common">pig whipworm</name>
    <dbReference type="NCBI Taxonomy" id="68888"/>
    <lineage>
        <taxon>Eukaryota</taxon>
        <taxon>Metazoa</taxon>
        <taxon>Ecdysozoa</taxon>
        <taxon>Nematoda</taxon>
        <taxon>Enoplea</taxon>
        <taxon>Dorylaimia</taxon>
        <taxon>Trichinellida</taxon>
        <taxon>Trichuridae</taxon>
        <taxon>Trichuris</taxon>
    </lineage>
</organism>
<dbReference type="AlphaFoldDB" id="A0A085MUY0"/>
<dbReference type="Pfam" id="PF00069">
    <property type="entry name" value="Pkinase"/>
    <property type="match status" value="1"/>
</dbReference>
<feature type="domain" description="Protein kinase" evidence="1">
    <location>
        <begin position="34"/>
        <end position="312"/>
    </location>
</feature>
<dbReference type="GO" id="GO:0005524">
    <property type="term" value="F:ATP binding"/>
    <property type="evidence" value="ECO:0007669"/>
    <property type="project" value="InterPro"/>
</dbReference>
<dbReference type="Gene3D" id="1.10.510.10">
    <property type="entry name" value="Transferase(Phosphotransferase) domain 1"/>
    <property type="match status" value="1"/>
</dbReference>
<name>A0A085MUY0_9BILA</name>
<reference evidence="2" key="1">
    <citation type="journal article" date="2014" name="Nat. Genet.">
        <title>Genome and transcriptome of the porcine whipworm Trichuris suis.</title>
        <authorList>
            <person name="Jex A.R."/>
            <person name="Nejsum P."/>
            <person name="Schwarz E.M."/>
            <person name="Hu L."/>
            <person name="Young N.D."/>
            <person name="Hall R.S."/>
            <person name="Korhonen P.K."/>
            <person name="Liao S."/>
            <person name="Thamsborg S."/>
            <person name="Xia J."/>
            <person name="Xu P."/>
            <person name="Wang S."/>
            <person name="Scheerlinck J.P."/>
            <person name="Hofmann A."/>
            <person name="Sternberg P.W."/>
            <person name="Wang J."/>
            <person name="Gasser R.B."/>
        </authorList>
    </citation>
    <scope>NUCLEOTIDE SEQUENCE [LARGE SCALE GENOMIC DNA]</scope>
    <source>
        <strain evidence="2">DCEP-RM93F</strain>
    </source>
</reference>
<dbReference type="InterPro" id="IPR000719">
    <property type="entry name" value="Prot_kinase_dom"/>
</dbReference>
<dbReference type="Proteomes" id="UP000030758">
    <property type="component" value="Unassembled WGS sequence"/>
</dbReference>
<dbReference type="EMBL" id="KL367638">
    <property type="protein sequence ID" value="KFD61026.1"/>
    <property type="molecule type" value="Genomic_DNA"/>
</dbReference>
<dbReference type="GO" id="GO:0004672">
    <property type="term" value="F:protein kinase activity"/>
    <property type="evidence" value="ECO:0007669"/>
    <property type="project" value="InterPro"/>
</dbReference>
<dbReference type="InterPro" id="IPR050235">
    <property type="entry name" value="CK1_Ser-Thr_kinase"/>
</dbReference>
<accession>A0A085MUY0</accession>
<dbReference type="PROSITE" id="PS50011">
    <property type="entry name" value="PROTEIN_KINASE_DOM"/>
    <property type="match status" value="1"/>
</dbReference>
<dbReference type="SMART" id="SM00220">
    <property type="entry name" value="S_TKc"/>
    <property type="match status" value="1"/>
</dbReference>
<evidence type="ECO:0000313" key="2">
    <source>
        <dbReference type="EMBL" id="KFD61026.1"/>
    </source>
</evidence>
<evidence type="ECO:0000259" key="1">
    <source>
        <dbReference type="PROSITE" id="PS50011"/>
    </source>
</evidence>